<organism evidence="1 2">
    <name type="scientific">Striga asiatica</name>
    <name type="common">Asiatic witchweed</name>
    <name type="synonym">Buchnera asiatica</name>
    <dbReference type="NCBI Taxonomy" id="4170"/>
    <lineage>
        <taxon>Eukaryota</taxon>
        <taxon>Viridiplantae</taxon>
        <taxon>Streptophyta</taxon>
        <taxon>Embryophyta</taxon>
        <taxon>Tracheophyta</taxon>
        <taxon>Spermatophyta</taxon>
        <taxon>Magnoliopsida</taxon>
        <taxon>eudicotyledons</taxon>
        <taxon>Gunneridae</taxon>
        <taxon>Pentapetalae</taxon>
        <taxon>asterids</taxon>
        <taxon>lamiids</taxon>
        <taxon>Lamiales</taxon>
        <taxon>Orobanchaceae</taxon>
        <taxon>Buchnereae</taxon>
        <taxon>Striga</taxon>
    </lineage>
</organism>
<reference evidence="2" key="1">
    <citation type="journal article" date="2019" name="Curr. Biol.">
        <title>Genome Sequence of Striga asiatica Provides Insight into the Evolution of Plant Parasitism.</title>
        <authorList>
            <person name="Yoshida S."/>
            <person name="Kim S."/>
            <person name="Wafula E.K."/>
            <person name="Tanskanen J."/>
            <person name="Kim Y.M."/>
            <person name="Honaas L."/>
            <person name="Yang Z."/>
            <person name="Spallek T."/>
            <person name="Conn C.E."/>
            <person name="Ichihashi Y."/>
            <person name="Cheong K."/>
            <person name="Cui S."/>
            <person name="Der J.P."/>
            <person name="Gundlach H."/>
            <person name="Jiao Y."/>
            <person name="Hori C."/>
            <person name="Ishida J.K."/>
            <person name="Kasahara H."/>
            <person name="Kiba T."/>
            <person name="Kim M.S."/>
            <person name="Koo N."/>
            <person name="Laohavisit A."/>
            <person name="Lee Y.H."/>
            <person name="Lumba S."/>
            <person name="McCourt P."/>
            <person name="Mortimer J.C."/>
            <person name="Mutuku J.M."/>
            <person name="Nomura T."/>
            <person name="Sasaki-Sekimoto Y."/>
            <person name="Seto Y."/>
            <person name="Wang Y."/>
            <person name="Wakatake T."/>
            <person name="Sakakibara H."/>
            <person name="Demura T."/>
            <person name="Yamaguchi S."/>
            <person name="Yoneyama K."/>
            <person name="Manabe R.I."/>
            <person name="Nelson D.C."/>
            <person name="Schulman A.H."/>
            <person name="Timko M.P."/>
            <person name="dePamphilis C.W."/>
            <person name="Choi D."/>
            <person name="Shirasu K."/>
        </authorList>
    </citation>
    <scope>NUCLEOTIDE SEQUENCE [LARGE SCALE GENOMIC DNA]</scope>
    <source>
        <strain evidence="2">cv. UVA1</strain>
    </source>
</reference>
<dbReference type="GO" id="GO:0016874">
    <property type="term" value="F:ligase activity"/>
    <property type="evidence" value="ECO:0007669"/>
    <property type="project" value="UniProtKB-KW"/>
</dbReference>
<name>A0A5A7PAW8_STRAF</name>
<keyword evidence="1" id="KW-0436">Ligase</keyword>
<proteinExistence type="predicted"/>
<gene>
    <name evidence="1" type="ORF">STAS_05586</name>
</gene>
<evidence type="ECO:0000313" key="1">
    <source>
        <dbReference type="EMBL" id="GER29706.1"/>
    </source>
</evidence>
<evidence type="ECO:0000313" key="2">
    <source>
        <dbReference type="Proteomes" id="UP000325081"/>
    </source>
</evidence>
<dbReference type="Proteomes" id="UP000325081">
    <property type="component" value="Unassembled WGS sequence"/>
</dbReference>
<dbReference type="AlphaFoldDB" id="A0A5A7PAW8"/>
<keyword evidence="2" id="KW-1185">Reference proteome</keyword>
<sequence>MEIHIYRCRSRTCLPIPQFGEHCSPSSIRVGPNLHRVRRRETVSNILYEGEDKVCEVYAGTIASKRCLTCCFRWRWTGTEPGSDDQKIVRTNKTRVDDVADDEDSGQLATLLAIEGAKCFLELTESKDA</sequence>
<accession>A0A5A7PAW8</accession>
<protein>
    <submittedName>
        <fullName evidence="1">Aspartate--tRNA ligase</fullName>
    </submittedName>
</protein>
<comment type="caution">
    <text evidence="1">The sequence shown here is derived from an EMBL/GenBank/DDBJ whole genome shotgun (WGS) entry which is preliminary data.</text>
</comment>
<dbReference type="EMBL" id="BKCP01004224">
    <property type="protein sequence ID" value="GER29706.1"/>
    <property type="molecule type" value="Genomic_DNA"/>
</dbReference>